<dbReference type="Proteomes" id="UP000694892">
    <property type="component" value="Chromosome 8S"/>
</dbReference>
<reference evidence="2" key="1">
    <citation type="journal article" date="2016" name="Nature">
        <title>Genome evolution in the allotetraploid frog Xenopus laevis.</title>
        <authorList>
            <person name="Session A.M."/>
            <person name="Uno Y."/>
            <person name="Kwon T."/>
            <person name="Chapman J.A."/>
            <person name="Toyoda A."/>
            <person name="Takahashi S."/>
            <person name="Fukui A."/>
            <person name="Hikosaka A."/>
            <person name="Suzuki A."/>
            <person name="Kondo M."/>
            <person name="van Heeringen S.J."/>
            <person name="Quigley I."/>
            <person name="Heinz S."/>
            <person name="Ogino H."/>
            <person name="Ochi H."/>
            <person name="Hellsten U."/>
            <person name="Lyons J.B."/>
            <person name="Simakov O."/>
            <person name="Putnam N."/>
            <person name="Stites J."/>
            <person name="Kuroki Y."/>
            <person name="Tanaka T."/>
            <person name="Michiue T."/>
            <person name="Watanabe M."/>
            <person name="Bogdanovic O."/>
            <person name="Lister R."/>
            <person name="Georgiou G."/>
            <person name="Paranjpe S.S."/>
            <person name="van Kruijsbergen I."/>
            <person name="Shu S."/>
            <person name="Carlson J."/>
            <person name="Kinoshita T."/>
            <person name="Ohta Y."/>
            <person name="Mawaribuchi S."/>
            <person name="Jenkins J."/>
            <person name="Grimwood J."/>
            <person name="Schmutz J."/>
            <person name="Mitros T."/>
            <person name="Mozaffari S.V."/>
            <person name="Suzuki Y."/>
            <person name="Haramoto Y."/>
            <person name="Yamamoto T.S."/>
            <person name="Takagi C."/>
            <person name="Heald R."/>
            <person name="Miller K."/>
            <person name="Haudenschild C."/>
            <person name="Kitzman J."/>
            <person name="Nakayama T."/>
            <person name="Izutsu Y."/>
            <person name="Robert J."/>
            <person name="Fortriede J."/>
            <person name="Burns K."/>
            <person name="Lotay V."/>
            <person name="Karimi K."/>
            <person name="Yasuoka Y."/>
            <person name="Dichmann D.S."/>
            <person name="Flajnik M.F."/>
            <person name="Houston D.W."/>
            <person name="Shendure J."/>
            <person name="DuPasquier L."/>
            <person name="Vize P.D."/>
            <person name="Zorn A.M."/>
            <person name="Ito M."/>
            <person name="Marcotte E.M."/>
            <person name="Wallingford J.B."/>
            <person name="Ito Y."/>
            <person name="Asashima M."/>
            <person name="Ueno N."/>
            <person name="Matsuda Y."/>
            <person name="Veenstra G.J."/>
            <person name="Fujiyama A."/>
            <person name="Harland R.M."/>
            <person name="Taira M."/>
            <person name="Rokhsar D.S."/>
        </authorList>
    </citation>
    <scope>NUCLEOTIDE SEQUENCE [LARGE SCALE GENOMIC DNA]</scope>
    <source>
        <strain evidence="2">J</strain>
    </source>
</reference>
<name>A0A974C312_XENLA</name>
<evidence type="ECO:0000313" key="2">
    <source>
        <dbReference type="Proteomes" id="UP000694892"/>
    </source>
</evidence>
<protein>
    <submittedName>
        <fullName evidence="1">Uncharacterized protein</fullName>
    </submittedName>
</protein>
<dbReference type="EMBL" id="CM004481">
    <property type="protein sequence ID" value="OCT65286.1"/>
    <property type="molecule type" value="Genomic_DNA"/>
</dbReference>
<dbReference type="AlphaFoldDB" id="A0A974C312"/>
<gene>
    <name evidence="1" type="ORF">XELAEV_18041525mg</name>
</gene>
<evidence type="ECO:0000313" key="1">
    <source>
        <dbReference type="EMBL" id="OCT65286.1"/>
    </source>
</evidence>
<proteinExistence type="predicted"/>
<organism evidence="1 2">
    <name type="scientific">Xenopus laevis</name>
    <name type="common">African clawed frog</name>
    <dbReference type="NCBI Taxonomy" id="8355"/>
    <lineage>
        <taxon>Eukaryota</taxon>
        <taxon>Metazoa</taxon>
        <taxon>Chordata</taxon>
        <taxon>Craniata</taxon>
        <taxon>Vertebrata</taxon>
        <taxon>Euteleostomi</taxon>
        <taxon>Amphibia</taxon>
        <taxon>Batrachia</taxon>
        <taxon>Anura</taxon>
        <taxon>Pipoidea</taxon>
        <taxon>Pipidae</taxon>
        <taxon>Xenopodinae</taxon>
        <taxon>Xenopus</taxon>
        <taxon>Xenopus</taxon>
    </lineage>
</organism>
<accession>A0A974C312</accession>
<sequence length="114" mass="13986">MDFSAQMHYRPDYINKNINQHGCRNNVCYKLQMEQQRTSLYWWLSLYRINHLHLIKLPQGPQEYPRHHSIVRRLQYILIVHFSYTRAVIHINWEEWVVSVNEWDANQPLSLSCY</sequence>